<dbReference type="Proteomes" id="UP000299102">
    <property type="component" value="Unassembled WGS sequence"/>
</dbReference>
<proteinExistence type="predicted"/>
<sequence>MSSSCEHGFPVWPRAARCLTTATRGCPQRDSRKGSAAWGNVDRRTHTRPTMLLHNTARCEVVMNTIRNRNAREATDAARMDVHSRCVAGAGEAVQCPTPMHASMSVAVREGRQMTRDAGPCVRAVYEATRRSTHSMRCAARGNDAARRHV</sequence>
<reference evidence="1 2" key="1">
    <citation type="journal article" date="2019" name="Commun. Biol.">
        <title>The bagworm genome reveals a unique fibroin gene that provides high tensile strength.</title>
        <authorList>
            <person name="Kono N."/>
            <person name="Nakamura H."/>
            <person name="Ohtoshi R."/>
            <person name="Tomita M."/>
            <person name="Numata K."/>
            <person name="Arakawa K."/>
        </authorList>
    </citation>
    <scope>NUCLEOTIDE SEQUENCE [LARGE SCALE GENOMIC DNA]</scope>
</reference>
<accession>A0A4C1VXP3</accession>
<name>A0A4C1VXP3_EUMVA</name>
<comment type="caution">
    <text evidence="1">The sequence shown here is derived from an EMBL/GenBank/DDBJ whole genome shotgun (WGS) entry which is preliminary data.</text>
</comment>
<dbReference type="AlphaFoldDB" id="A0A4C1VXP3"/>
<protein>
    <submittedName>
        <fullName evidence="1">Uncharacterized protein</fullName>
    </submittedName>
</protein>
<organism evidence="1 2">
    <name type="scientific">Eumeta variegata</name>
    <name type="common">Bagworm moth</name>
    <name type="synonym">Eumeta japonica</name>
    <dbReference type="NCBI Taxonomy" id="151549"/>
    <lineage>
        <taxon>Eukaryota</taxon>
        <taxon>Metazoa</taxon>
        <taxon>Ecdysozoa</taxon>
        <taxon>Arthropoda</taxon>
        <taxon>Hexapoda</taxon>
        <taxon>Insecta</taxon>
        <taxon>Pterygota</taxon>
        <taxon>Neoptera</taxon>
        <taxon>Endopterygota</taxon>
        <taxon>Lepidoptera</taxon>
        <taxon>Glossata</taxon>
        <taxon>Ditrysia</taxon>
        <taxon>Tineoidea</taxon>
        <taxon>Psychidae</taxon>
        <taxon>Oiketicinae</taxon>
        <taxon>Eumeta</taxon>
    </lineage>
</organism>
<dbReference type="EMBL" id="BGZK01000421">
    <property type="protein sequence ID" value="GBP42607.1"/>
    <property type="molecule type" value="Genomic_DNA"/>
</dbReference>
<gene>
    <name evidence="1" type="ORF">EVAR_87158_1</name>
</gene>
<evidence type="ECO:0000313" key="2">
    <source>
        <dbReference type="Proteomes" id="UP000299102"/>
    </source>
</evidence>
<keyword evidence="2" id="KW-1185">Reference proteome</keyword>
<evidence type="ECO:0000313" key="1">
    <source>
        <dbReference type="EMBL" id="GBP42607.1"/>
    </source>
</evidence>